<evidence type="ECO:0000313" key="2">
    <source>
        <dbReference type="Proteomes" id="UP001515480"/>
    </source>
</evidence>
<dbReference type="Proteomes" id="UP001515480">
    <property type="component" value="Unassembled WGS sequence"/>
</dbReference>
<evidence type="ECO:0000313" key="1">
    <source>
        <dbReference type="EMBL" id="KAL1530539.1"/>
    </source>
</evidence>
<protein>
    <submittedName>
        <fullName evidence="1">Uncharacterized protein</fullName>
    </submittedName>
</protein>
<keyword evidence="2" id="KW-1185">Reference proteome</keyword>
<gene>
    <name evidence="1" type="ORF">AB1Y20_001440</name>
</gene>
<reference evidence="1 2" key="1">
    <citation type="journal article" date="2024" name="Science">
        <title>Giant polyketide synthase enzymes in the biosynthesis of giant marine polyether toxins.</title>
        <authorList>
            <person name="Fallon T.R."/>
            <person name="Shende V.V."/>
            <person name="Wierzbicki I.H."/>
            <person name="Pendleton A.L."/>
            <person name="Watervoot N.F."/>
            <person name="Auber R.P."/>
            <person name="Gonzalez D.J."/>
            <person name="Wisecaver J.H."/>
            <person name="Moore B.S."/>
        </authorList>
    </citation>
    <scope>NUCLEOTIDE SEQUENCE [LARGE SCALE GENOMIC DNA]</scope>
    <source>
        <strain evidence="1 2">12B1</strain>
    </source>
</reference>
<organism evidence="1 2">
    <name type="scientific">Prymnesium parvum</name>
    <name type="common">Toxic golden alga</name>
    <dbReference type="NCBI Taxonomy" id="97485"/>
    <lineage>
        <taxon>Eukaryota</taxon>
        <taxon>Haptista</taxon>
        <taxon>Haptophyta</taxon>
        <taxon>Prymnesiophyceae</taxon>
        <taxon>Prymnesiales</taxon>
        <taxon>Prymnesiaceae</taxon>
        <taxon>Prymnesium</taxon>
    </lineage>
</organism>
<accession>A0AB34K9K3</accession>
<comment type="caution">
    <text evidence="1">The sequence shown here is derived from an EMBL/GenBank/DDBJ whole genome shotgun (WGS) entry which is preliminary data.</text>
</comment>
<dbReference type="AlphaFoldDB" id="A0AB34K9K3"/>
<dbReference type="EMBL" id="JBGBPQ010000001">
    <property type="protein sequence ID" value="KAL1530539.1"/>
    <property type="molecule type" value="Genomic_DNA"/>
</dbReference>
<sequence length="129" mass="14405">MLRPADELDEEELQELQPQRATRAEAADASLAAAAVAEARRLAEEAPFNCAAVTLLLVMSVAVICIMAVRDARHEWEECDENTKMAKHFYCFNLSAAPGVHRRLALHFDPISWQGDPLAWLGIRLHGRK</sequence>
<name>A0AB34K9K3_PRYPA</name>
<proteinExistence type="predicted"/>